<accession>A0A1X1GDB4</accession>
<evidence type="ECO:0000313" key="1">
    <source>
        <dbReference type="EMBL" id="ORO44756.1"/>
    </source>
</evidence>
<name>A0A1X1GDB4_STROR</name>
<protein>
    <submittedName>
        <fullName evidence="1">Uncharacterized protein</fullName>
    </submittedName>
</protein>
<proteinExistence type="predicted"/>
<dbReference type="RefSeq" id="WP_084919978.1">
    <property type="nucleotide sequence ID" value="NZ_NCUE01000015.1"/>
</dbReference>
<sequence>MNFDKKMIEAILSDVREHDPIKSEKIINKEGWESFEHRQEIYVNRRFRPDAERWEYAIKSYQKYPYFKDWGITTDKSGFPIICFSDWDAIVDKSENPDLHQKVAETEKVFMAADLLTNPNPIITCYNSCPKEKRSALLQQAYLEFLNVSYTVGNFSPVWFNPSTGRGNRNDTIWYKLVRHLQLVDEFKGIFNQSQEKYKGLAERRKGGSCFEVMFSSTSNKKEVIDALLLQDFFNDGKIINQDYIIPRVLSSQESIDAFEKCLEYAVTCIVSRGYRILAKSNPNEEFLENDIENIKNIKLELSKRVKEQLK</sequence>
<dbReference type="AlphaFoldDB" id="A0A1X1GDB4"/>
<organism evidence="1 2">
    <name type="scientific">Streptococcus oralis subsp. tigurinus</name>
    <dbReference type="NCBI Taxonomy" id="1077464"/>
    <lineage>
        <taxon>Bacteria</taxon>
        <taxon>Bacillati</taxon>
        <taxon>Bacillota</taxon>
        <taxon>Bacilli</taxon>
        <taxon>Lactobacillales</taxon>
        <taxon>Streptococcaceae</taxon>
        <taxon>Streptococcus</taxon>
    </lineage>
</organism>
<gene>
    <name evidence="1" type="ORF">B7727_01325</name>
</gene>
<comment type="caution">
    <text evidence="1">The sequence shown here is derived from an EMBL/GenBank/DDBJ whole genome shotgun (WGS) entry which is preliminary data.</text>
</comment>
<reference evidence="1 2" key="1">
    <citation type="journal article" date="2016" name="Eur. J. Clin. Microbiol. Infect. Dis.">
        <title>Whole genome sequencing as a tool for phylogenetic analysis of clinical strains of Mitis group streptococci.</title>
        <authorList>
            <person name="Rasmussen L.H."/>
            <person name="Dargis R."/>
            <person name="Hojholt K."/>
            <person name="Christensen J.J."/>
            <person name="Skovgaard O."/>
            <person name="Justesen U.S."/>
            <person name="Rosenvinge F.S."/>
            <person name="Moser C."/>
            <person name="Lukjancenko O."/>
            <person name="Rasmussen S."/>
            <person name="Nielsen X.C."/>
        </authorList>
    </citation>
    <scope>NUCLEOTIDE SEQUENCE [LARGE SCALE GENOMIC DNA]</scope>
    <source>
        <strain evidence="1 2">B_003802_10</strain>
    </source>
</reference>
<dbReference type="Proteomes" id="UP000193958">
    <property type="component" value="Unassembled WGS sequence"/>
</dbReference>
<dbReference type="EMBL" id="NCUE01000015">
    <property type="protein sequence ID" value="ORO44756.1"/>
    <property type="molecule type" value="Genomic_DNA"/>
</dbReference>
<evidence type="ECO:0000313" key="2">
    <source>
        <dbReference type="Proteomes" id="UP000193958"/>
    </source>
</evidence>